<sequence>MEIVKQQGGGVHGEGSSSARMKIPAHAVGVIIGKAGVGMQYLKSITGITKCTLKATTLNEQLLTAFGTAEAIGELQRHVSEKLKFADRQLSNRSRKEHSWTLTKNNNLRTPREVHHTGKAAPRCYAPGVGNNHHHAKKQAKKIEKEKELAAHLRELKMKARS</sequence>
<gene>
    <name evidence="10" type="ORF">PF001_g26624</name>
    <name evidence="9" type="ORF">PF002_g19522</name>
    <name evidence="8" type="ORF">PF004_g25688</name>
    <name evidence="7" type="ORF">PF005_g27166</name>
    <name evidence="6" type="ORF">PF006_g26696</name>
    <name evidence="5" type="ORF">PF007_g28291</name>
    <name evidence="11" type="ORF">PF008_g28021</name>
    <name evidence="2" type="ORF">PF009_g27813</name>
    <name evidence="4" type="ORF">PF010_g27896</name>
    <name evidence="3" type="ORF">PF011_g26343</name>
</gene>
<dbReference type="Proteomes" id="UP000460718">
    <property type="component" value="Unassembled WGS sequence"/>
</dbReference>
<dbReference type="EMBL" id="QXFX01003937">
    <property type="protein sequence ID" value="KAE9066210.1"/>
    <property type="molecule type" value="Genomic_DNA"/>
</dbReference>
<dbReference type="Proteomes" id="UP000486351">
    <property type="component" value="Unassembled WGS sequence"/>
</dbReference>
<evidence type="ECO:0000313" key="13">
    <source>
        <dbReference type="Proteomes" id="UP000433483"/>
    </source>
</evidence>
<dbReference type="Proteomes" id="UP000488956">
    <property type="component" value="Unassembled WGS sequence"/>
</dbReference>
<dbReference type="Proteomes" id="UP000429523">
    <property type="component" value="Unassembled WGS sequence"/>
</dbReference>
<dbReference type="EMBL" id="QXGD01001357">
    <property type="protein sequence ID" value="KAE9208035.1"/>
    <property type="molecule type" value="Genomic_DNA"/>
</dbReference>
<dbReference type="Proteomes" id="UP000476176">
    <property type="component" value="Unassembled WGS sequence"/>
</dbReference>
<dbReference type="OrthoDB" id="175551at2759"/>
<dbReference type="Proteomes" id="UP000440732">
    <property type="component" value="Unassembled WGS sequence"/>
</dbReference>
<dbReference type="InterPro" id="IPR036612">
    <property type="entry name" value="KH_dom_type_1_sf"/>
</dbReference>
<evidence type="ECO:0000313" key="19">
    <source>
        <dbReference type="Proteomes" id="UP000476176"/>
    </source>
</evidence>
<dbReference type="EMBL" id="QXGA01003428">
    <property type="protein sequence ID" value="KAE9083391.1"/>
    <property type="molecule type" value="Genomic_DNA"/>
</dbReference>
<dbReference type="EMBL" id="QXFZ01003836">
    <property type="protein sequence ID" value="KAE9066847.1"/>
    <property type="molecule type" value="Genomic_DNA"/>
</dbReference>
<evidence type="ECO:0000313" key="3">
    <source>
        <dbReference type="EMBL" id="KAE8970629.1"/>
    </source>
</evidence>
<evidence type="ECO:0000313" key="17">
    <source>
        <dbReference type="Proteomes" id="UP000441208"/>
    </source>
</evidence>
<proteinExistence type="predicted"/>
<accession>A0A6A3QTW6</accession>
<keyword evidence="1" id="KW-0694">RNA-binding</keyword>
<dbReference type="PROSITE" id="PS50084">
    <property type="entry name" value="KH_TYPE_1"/>
    <property type="match status" value="1"/>
</dbReference>
<dbReference type="Proteomes" id="UP000433483">
    <property type="component" value="Unassembled WGS sequence"/>
</dbReference>
<dbReference type="SUPFAM" id="SSF54791">
    <property type="entry name" value="Eukaryotic type KH-domain (KH-domain type I)"/>
    <property type="match status" value="1"/>
</dbReference>
<evidence type="ECO:0000313" key="9">
    <source>
        <dbReference type="EMBL" id="KAE9208035.1"/>
    </source>
</evidence>
<evidence type="ECO:0000313" key="15">
    <source>
        <dbReference type="Proteomes" id="UP000440367"/>
    </source>
</evidence>
<dbReference type="Gene3D" id="3.30.1370.10">
    <property type="entry name" value="K Homology domain, type 1"/>
    <property type="match status" value="1"/>
</dbReference>
<evidence type="ECO:0000313" key="5">
    <source>
        <dbReference type="EMBL" id="KAE9066847.1"/>
    </source>
</evidence>
<dbReference type="Proteomes" id="UP000441208">
    <property type="component" value="Unassembled WGS sequence"/>
</dbReference>
<evidence type="ECO:0000313" key="7">
    <source>
        <dbReference type="EMBL" id="KAE9171379.1"/>
    </source>
</evidence>
<evidence type="ECO:0000313" key="4">
    <source>
        <dbReference type="EMBL" id="KAE9066210.1"/>
    </source>
</evidence>
<dbReference type="EMBL" id="QXFW01003464">
    <property type="protein sequence ID" value="KAE8970629.1"/>
    <property type="molecule type" value="Genomic_DNA"/>
</dbReference>
<comment type="caution">
    <text evidence="6">The sequence shown here is derived from an EMBL/GenBank/DDBJ whole genome shotgun (WGS) entry which is preliminary data.</text>
</comment>
<evidence type="ECO:0000313" key="8">
    <source>
        <dbReference type="EMBL" id="KAE9177749.1"/>
    </source>
</evidence>
<protein>
    <recommendedName>
        <fullName evidence="22">K Homology domain-containing protein</fullName>
    </recommendedName>
</protein>
<evidence type="ECO:0000313" key="18">
    <source>
        <dbReference type="Proteomes" id="UP000460718"/>
    </source>
</evidence>
<dbReference type="Proteomes" id="UP000437068">
    <property type="component" value="Unassembled WGS sequence"/>
</dbReference>
<name>A0A6A3QTW6_9STRA</name>
<evidence type="ECO:0008006" key="22">
    <source>
        <dbReference type="Google" id="ProtNLM"/>
    </source>
</evidence>
<dbReference type="GO" id="GO:0003723">
    <property type="term" value="F:RNA binding"/>
    <property type="evidence" value="ECO:0007669"/>
    <property type="project" value="UniProtKB-UniRule"/>
</dbReference>
<evidence type="ECO:0000313" key="2">
    <source>
        <dbReference type="EMBL" id="KAE8921913.1"/>
    </source>
</evidence>
<dbReference type="Proteomes" id="UP000440367">
    <property type="component" value="Unassembled WGS sequence"/>
</dbReference>
<evidence type="ECO:0000313" key="6">
    <source>
        <dbReference type="EMBL" id="KAE9083391.1"/>
    </source>
</evidence>
<evidence type="ECO:0000313" key="10">
    <source>
        <dbReference type="EMBL" id="KAE9275358.1"/>
    </source>
</evidence>
<reference evidence="12 13" key="1">
    <citation type="submission" date="2018-08" db="EMBL/GenBank/DDBJ databases">
        <title>Genomic investigation of the strawberry pathogen Phytophthora fragariae indicates pathogenicity is determined by transcriptional variation in three key races.</title>
        <authorList>
            <person name="Adams T.M."/>
            <person name="Armitage A.D."/>
            <person name="Sobczyk M.K."/>
            <person name="Bates H.J."/>
            <person name="Dunwell J.M."/>
            <person name="Nellist C.F."/>
            <person name="Harrison R.J."/>
        </authorList>
    </citation>
    <scope>NUCLEOTIDE SEQUENCE [LARGE SCALE GENOMIC DNA]</scope>
    <source>
        <strain evidence="10 14">A4</strain>
        <strain evidence="9 15">BC-1</strain>
        <strain evidence="8 19">BC-23</strain>
        <strain evidence="7 13">NOV-27</strain>
        <strain evidence="6 16">NOV-5</strain>
        <strain evidence="5 17">NOV-71</strain>
        <strain evidence="11 20">NOV-77</strain>
        <strain evidence="2 12">NOV-9</strain>
        <strain evidence="4 21">ONT-3</strain>
        <strain evidence="3 18">SCRP245</strain>
    </source>
</reference>
<evidence type="ECO:0000313" key="16">
    <source>
        <dbReference type="Proteomes" id="UP000440732"/>
    </source>
</evidence>
<evidence type="ECO:0000313" key="12">
    <source>
        <dbReference type="Proteomes" id="UP000429523"/>
    </source>
</evidence>
<evidence type="ECO:0000313" key="14">
    <source>
        <dbReference type="Proteomes" id="UP000437068"/>
    </source>
</evidence>
<keyword evidence="13" id="KW-1185">Reference proteome</keyword>
<dbReference type="EMBL" id="QXGF01003293">
    <property type="protein sequence ID" value="KAE8921913.1"/>
    <property type="molecule type" value="Genomic_DNA"/>
</dbReference>
<evidence type="ECO:0000313" key="11">
    <source>
        <dbReference type="EMBL" id="KAE9280929.1"/>
    </source>
</evidence>
<dbReference type="EMBL" id="QXGE01003390">
    <property type="protein sequence ID" value="KAE9275358.1"/>
    <property type="molecule type" value="Genomic_DNA"/>
</dbReference>
<dbReference type="EMBL" id="QXFY01003936">
    <property type="protein sequence ID" value="KAE9280929.1"/>
    <property type="molecule type" value="Genomic_DNA"/>
</dbReference>
<dbReference type="EMBL" id="QXGC01003193">
    <property type="protein sequence ID" value="KAE9177749.1"/>
    <property type="molecule type" value="Genomic_DNA"/>
</dbReference>
<organism evidence="6 16">
    <name type="scientific">Phytophthora fragariae</name>
    <dbReference type="NCBI Taxonomy" id="53985"/>
    <lineage>
        <taxon>Eukaryota</taxon>
        <taxon>Sar</taxon>
        <taxon>Stramenopiles</taxon>
        <taxon>Oomycota</taxon>
        <taxon>Peronosporomycetes</taxon>
        <taxon>Peronosporales</taxon>
        <taxon>Peronosporaceae</taxon>
        <taxon>Phytophthora</taxon>
    </lineage>
</organism>
<evidence type="ECO:0000256" key="1">
    <source>
        <dbReference type="PROSITE-ProRule" id="PRU00117"/>
    </source>
</evidence>
<dbReference type="AlphaFoldDB" id="A0A6A3QTW6"/>
<evidence type="ECO:0000313" key="20">
    <source>
        <dbReference type="Proteomes" id="UP000486351"/>
    </source>
</evidence>
<evidence type="ECO:0000313" key="21">
    <source>
        <dbReference type="Proteomes" id="UP000488956"/>
    </source>
</evidence>
<dbReference type="EMBL" id="QXGB01003333">
    <property type="protein sequence ID" value="KAE9171379.1"/>
    <property type="molecule type" value="Genomic_DNA"/>
</dbReference>